<dbReference type="Proteomes" id="UP000070544">
    <property type="component" value="Unassembled WGS sequence"/>
</dbReference>
<accession>A0A139AZP7</accession>
<dbReference type="OrthoDB" id="1716816at2759"/>
<dbReference type="PRINTS" id="PR00420">
    <property type="entry name" value="RNGMNOXGNASE"/>
</dbReference>
<proteinExistence type="inferred from homology"/>
<dbReference type="PANTHER" id="PTHR13789:SF309">
    <property type="entry name" value="PUTATIVE (AFU_ORTHOLOGUE AFUA_6G14510)-RELATED"/>
    <property type="match status" value="1"/>
</dbReference>
<evidence type="ECO:0000256" key="5">
    <source>
        <dbReference type="ARBA" id="ARBA00023033"/>
    </source>
</evidence>
<dbReference type="GO" id="GO:0004497">
    <property type="term" value="F:monooxygenase activity"/>
    <property type="evidence" value="ECO:0007669"/>
    <property type="project" value="UniProtKB-KW"/>
</dbReference>
<reference evidence="7 8" key="1">
    <citation type="journal article" date="2015" name="Genome Biol. Evol.">
        <title>Phylogenomic analyses indicate that early fungi evolved digesting cell walls of algal ancestors of land plants.</title>
        <authorList>
            <person name="Chang Y."/>
            <person name="Wang S."/>
            <person name="Sekimoto S."/>
            <person name="Aerts A.L."/>
            <person name="Choi C."/>
            <person name="Clum A."/>
            <person name="LaButti K.M."/>
            <person name="Lindquist E.A."/>
            <person name="Yee Ngan C."/>
            <person name="Ohm R.A."/>
            <person name="Salamov A.A."/>
            <person name="Grigoriev I.V."/>
            <person name="Spatafora J.W."/>
            <person name="Berbee M.L."/>
        </authorList>
    </citation>
    <scope>NUCLEOTIDE SEQUENCE [LARGE SCALE GENOMIC DNA]</scope>
    <source>
        <strain evidence="7 8">JEL478</strain>
    </source>
</reference>
<dbReference type="SUPFAM" id="SSF51905">
    <property type="entry name" value="FAD/NAD(P)-binding domain"/>
    <property type="match status" value="1"/>
</dbReference>
<evidence type="ECO:0000256" key="3">
    <source>
        <dbReference type="ARBA" id="ARBA00022827"/>
    </source>
</evidence>
<comment type="similarity">
    <text evidence="1">Belongs to the paxM FAD-dependent monooxygenase family.</text>
</comment>
<dbReference type="PANTHER" id="PTHR13789">
    <property type="entry name" value="MONOOXYGENASE"/>
    <property type="match status" value="1"/>
</dbReference>
<dbReference type="InterPro" id="IPR036188">
    <property type="entry name" value="FAD/NAD-bd_sf"/>
</dbReference>
<dbReference type="Pfam" id="PF01494">
    <property type="entry name" value="FAD_binding_3"/>
    <property type="match status" value="1"/>
</dbReference>
<dbReference type="InterPro" id="IPR002938">
    <property type="entry name" value="FAD-bd"/>
</dbReference>
<name>A0A139AZP7_GONPJ</name>
<gene>
    <name evidence="7" type="ORF">M427DRAFT_40168</name>
</gene>
<evidence type="ECO:0000256" key="2">
    <source>
        <dbReference type="ARBA" id="ARBA00022630"/>
    </source>
</evidence>
<sequence>MGPSVMVIGAGPAGALAALALKKRGFDVVICEKRGPYRGGDKAGDTAPFWEVGGSVSLYGNGLRGLDRLGLLDDVMVATGGGAEEIIFMLMDGTDPIRRKQTASRDGEHPPIQILRSTFHGILMRACDAAGIQLFLEKRLVGVSQTPTNVTATFADRTSLTADFLVAADGINSIVRTLAFPEAKPAQRVGAGYVGVFDLGMDVGVPGVAPLRFDNPMALYMDPLDASIIFTVHCPEDNAGAWILMQLRPPQDEEDPDWRPYKDLPKESARLASIVDEWKAPKSVSAAIRYSKRITPLHMYDLPDMDTLHRGRILLVGDSGHGMLPTQGQGLCQAIEDCAVIYDLFGRFPDLSRGDVHPTVFRLYDSIRLKRVHFVASASRQVAAHWTASSGVQMRVGRFVFRTIVLVKNLFGLNDKILAHNFEADVEKALAEYQRR</sequence>
<feature type="domain" description="FAD-binding" evidence="6">
    <location>
        <begin position="4"/>
        <end position="372"/>
    </location>
</feature>
<protein>
    <submittedName>
        <fullName evidence="7">FAD/NAD(P)-binding domain-containing protein</fullName>
    </submittedName>
</protein>
<dbReference type="OMA" id="GILMRAC"/>
<dbReference type="AlphaFoldDB" id="A0A139AZP7"/>
<keyword evidence="5" id="KW-0503">Monooxygenase</keyword>
<dbReference type="Gene3D" id="3.50.50.60">
    <property type="entry name" value="FAD/NAD(P)-binding domain"/>
    <property type="match status" value="1"/>
</dbReference>
<keyword evidence="3" id="KW-0274">FAD</keyword>
<evidence type="ECO:0000256" key="1">
    <source>
        <dbReference type="ARBA" id="ARBA00007992"/>
    </source>
</evidence>
<keyword evidence="4" id="KW-0560">Oxidoreductase</keyword>
<evidence type="ECO:0000313" key="7">
    <source>
        <dbReference type="EMBL" id="KXS22199.1"/>
    </source>
</evidence>
<evidence type="ECO:0000313" key="8">
    <source>
        <dbReference type="Proteomes" id="UP000070544"/>
    </source>
</evidence>
<dbReference type="EMBL" id="KQ965731">
    <property type="protein sequence ID" value="KXS22199.1"/>
    <property type="molecule type" value="Genomic_DNA"/>
</dbReference>
<dbReference type="GO" id="GO:0071949">
    <property type="term" value="F:FAD binding"/>
    <property type="evidence" value="ECO:0007669"/>
    <property type="project" value="InterPro"/>
</dbReference>
<dbReference type="InterPro" id="IPR050493">
    <property type="entry name" value="FAD-dep_Monooxygenase_BioMet"/>
</dbReference>
<dbReference type="STRING" id="1344416.A0A139AZP7"/>
<keyword evidence="8" id="KW-1185">Reference proteome</keyword>
<organism evidence="7 8">
    <name type="scientific">Gonapodya prolifera (strain JEL478)</name>
    <name type="common">Monoblepharis prolifera</name>
    <dbReference type="NCBI Taxonomy" id="1344416"/>
    <lineage>
        <taxon>Eukaryota</taxon>
        <taxon>Fungi</taxon>
        <taxon>Fungi incertae sedis</taxon>
        <taxon>Chytridiomycota</taxon>
        <taxon>Chytridiomycota incertae sedis</taxon>
        <taxon>Monoblepharidomycetes</taxon>
        <taxon>Monoblepharidales</taxon>
        <taxon>Gonapodyaceae</taxon>
        <taxon>Gonapodya</taxon>
    </lineage>
</organism>
<keyword evidence="2" id="KW-0285">Flavoprotein</keyword>
<evidence type="ECO:0000259" key="6">
    <source>
        <dbReference type="Pfam" id="PF01494"/>
    </source>
</evidence>
<evidence type="ECO:0000256" key="4">
    <source>
        <dbReference type="ARBA" id="ARBA00023002"/>
    </source>
</evidence>